<dbReference type="Proteomes" id="UP000198131">
    <property type="component" value="Unassembled WGS sequence"/>
</dbReference>
<name>A0A212T871_9BACT</name>
<accession>A0A212T871</accession>
<dbReference type="OrthoDB" id="886606at2"/>
<dbReference type="AlphaFoldDB" id="A0A212T871"/>
<proteinExistence type="predicted"/>
<dbReference type="RefSeq" id="WP_088841949.1">
    <property type="nucleotide sequence ID" value="NZ_FYEW01000001.1"/>
</dbReference>
<keyword evidence="2" id="KW-1185">Reference proteome</keyword>
<reference evidence="2" key="1">
    <citation type="submission" date="2017-06" db="EMBL/GenBank/DDBJ databases">
        <authorList>
            <person name="Varghese N."/>
            <person name="Submissions S."/>
        </authorList>
    </citation>
    <scope>NUCLEOTIDE SEQUENCE [LARGE SCALE GENOMIC DNA]</scope>
    <source>
        <strain evidence="2">DSM 11116</strain>
    </source>
</reference>
<evidence type="ECO:0000313" key="2">
    <source>
        <dbReference type="Proteomes" id="UP000198131"/>
    </source>
</evidence>
<protein>
    <submittedName>
        <fullName evidence="1">Uncharacterized protein</fullName>
    </submittedName>
</protein>
<evidence type="ECO:0000313" key="1">
    <source>
        <dbReference type="EMBL" id="SNC62232.1"/>
    </source>
</evidence>
<organism evidence="1 2">
    <name type="scientific">Hymenobacter gelipurpurascens</name>
    <dbReference type="NCBI Taxonomy" id="89968"/>
    <lineage>
        <taxon>Bacteria</taxon>
        <taxon>Pseudomonadati</taxon>
        <taxon>Bacteroidota</taxon>
        <taxon>Cytophagia</taxon>
        <taxon>Cytophagales</taxon>
        <taxon>Hymenobacteraceae</taxon>
        <taxon>Hymenobacter</taxon>
    </lineage>
</organism>
<sequence>MRQLSLNPLHSIKLYQTVHELPARRHLAFNTYIVQQGGIGSTPDDINQRFSRTGQLIAAGMLQEAGTELANLHYAFHFALEQFSPQQLAFGCLIAEVDGQPVTDYSEAALQALLEQVSEYGLTMEMVTTEVEDVKKNYRLS</sequence>
<gene>
    <name evidence="1" type="ORF">SAMN06265337_0629</name>
</gene>
<dbReference type="EMBL" id="FYEW01000001">
    <property type="protein sequence ID" value="SNC62232.1"/>
    <property type="molecule type" value="Genomic_DNA"/>
</dbReference>